<protein>
    <submittedName>
        <fullName evidence="2">Uncharacterized protein</fullName>
    </submittedName>
</protein>
<gene>
    <name evidence="2" type="ORF">FB467_0175</name>
</gene>
<keyword evidence="3" id="KW-1185">Reference proteome</keyword>
<organism evidence="2 3">
    <name type="scientific">Ornithinicoccus hortensis</name>
    <dbReference type="NCBI Taxonomy" id="82346"/>
    <lineage>
        <taxon>Bacteria</taxon>
        <taxon>Bacillati</taxon>
        <taxon>Actinomycetota</taxon>
        <taxon>Actinomycetes</taxon>
        <taxon>Micrococcales</taxon>
        <taxon>Intrasporangiaceae</taxon>
        <taxon>Ornithinicoccus</taxon>
    </lineage>
</organism>
<feature type="compositionally biased region" description="Acidic residues" evidence="1">
    <location>
        <begin position="47"/>
        <end position="64"/>
    </location>
</feature>
<proteinExistence type="predicted"/>
<sequence>MTRGIMTTIALAAVLLAACSDDTEEPEGADPAPVTTEDAGEAATESSGDEDAGATTDDDLDEETQTGAADDAAETGASDDPAAETGSSDEDVIEVGEGAAFLTPDSNIVCVLGEEGEGQAFCDIWASADPIDVVEEADCSEEQRPLLVLSGGEVSGDCSDDLVSVEADVNAGGDWIGDGPTIDIGVAMAAILEDGQTLRGATHECTVVGRDTVTCQDVAGEHGFTLSMSSYETW</sequence>
<evidence type="ECO:0000313" key="2">
    <source>
        <dbReference type="EMBL" id="TQL49110.1"/>
    </source>
</evidence>
<name>A0A542YLZ3_9MICO</name>
<feature type="compositionally biased region" description="Low complexity" evidence="1">
    <location>
        <begin position="65"/>
        <end position="80"/>
    </location>
</feature>
<evidence type="ECO:0000313" key="3">
    <source>
        <dbReference type="Proteomes" id="UP000319516"/>
    </source>
</evidence>
<reference evidence="2 3" key="1">
    <citation type="submission" date="2019-06" db="EMBL/GenBank/DDBJ databases">
        <title>Sequencing the genomes of 1000 actinobacteria strains.</title>
        <authorList>
            <person name="Klenk H.-P."/>
        </authorList>
    </citation>
    <scope>NUCLEOTIDE SEQUENCE [LARGE SCALE GENOMIC DNA]</scope>
    <source>
        <strain evidence="2 3">DSM 12335</strain>
    </source>
</reference>
<comment type="caution">
    <text evidence="2">The sequence shown here is derived from an EMBL/GenBank/DDBJ whole genome shotgun (WGS) entry which is preliminary data.</text>
</comment>
<dbReference type="Proteomes" id="UP000319516">
    <property type="component" value="Unassembled WGS sequence"/>
</dbReference>
<dbReference type="PROSITE" id="PS51257">
    <property type="entry name" value="PROKAR_LIPOPROTEIN"/>
    <property type="match status" value="1"/>
</dbReference>
<accession>A0A542YLZ3</accession>
<evidence type="ECO:0000256" key="1">
    <source>
        <dbReference type="SAM" id="MobiDB-lite"/>
    </source>
</evidence>
<feature type="region of interest" description="Disordered" evidence="1">
    <location>
        <begin position="21"/>
        <end position="90"/>
    </location>
</feature>
<dbReference type="RefSeq" id="WP_170230504.1">
    <property type="nucleotide sequence ID" value="NZ_BAAAIK010000008.1"/>
</dbReference>
<dbReference type="AlphaFoldDB" id="A0A542YLZ3"/>
<dbReference type="EMBL" id="VFOP01000001">
    <property type="protein sequence ID" value="TQL49110.1"/>
    <property type="molecule type" value="Genomic_DNA"/>
</dbReference>